<evidence type="ECO:0000259" key="2">
    <source>
        <dbReference type="Pfam" id="PF13005"/>
    </source>
</evidence>
<dbReference type="InterPro" id="IPR024474">
    <property type="entry name" value="Znf_dom_IS66"/>
</dbReference>
<dbReference type="InterPro" id="IPR045618">
    <property type="entry name" value="DUF6444"/>
</dbReference>
<organism evidence="4">
    <name type="scientific">Flexilinea flocculi</name>
    <dbReference type="NCBI Taxonomy" id="1678840"/>
    <lineage>
        <taxon>Bacteria</taxon>
        <taxon>Bacillati</taxon>
        <taxon>Chloroflexota</taxon>
        <taxon>Anaerolineae</taxon>
        <taxon>Anaerolineales</taxon>
        <taxon>Anaerolineaceae</taxon>
        <taxon>Flexilinea</taxon>
    </lineage>
</organism>
<reference evidence="4" key="1">
    <citation type="journal article" date="2015" name="Genome Announc.">
        <title>Draft Genome Sequence of Anaerolineae Strain TC1, a Novel Isolate from a Methanogenic Wastewater Treatment System.</title>
        <authorList>
            <person name="Matsuura N."/>
            <person name="Tourlousse D.M."/>
            <person name="Sun L."/>
            <person name="Toyonaga M."/>
            <person name="Kuroda K."/>
            <person name="Ohashi A."/>
            <person name="Cruz R."/>
            <person name="Yamaguchi T."/>
            <person name="Sekiguchi Y."/>
        </authorList>
    </citation>
    <scope>NUCLEOTIDE SEQUENCE [LARGE SCALE GENOMIC DNA]</scope>
    <source>
        <strain evidence="4">TC1</strain>
    </source>
</reference>
<keyword evidence="4" id="KW-0863">Zinc-finger</keyword>
<keyword evidence="4" id="KW-0862">Zinc</keyword>
<dbReference type="Pfam" id="PF13005">
    <property type="entry name" value="zf-IS66"/>
    <property type="match status" value="1"/>
</dbReference>
<dbReference type="Pfam" id="PF20042">
    <property type="entry name" value="DUF6444"/>
    <property type="match status" value="1"/>
</dbReference>
<evidence type="ECO:0000313" key="4">
    <source>
        <dbReference type="EMBL" id="GAP40238.1"/>
    </source>
</evidence>
<protein>
    <submittedName>
        <fullName evidence="4">Protein containing zinc-finger binding domain of transposase IS66</fullName>
    </submittedName>
</protein>
<gene>
    <name evidence="4" type="ORF">ATC1_13205</name>
</gene>
<dbReference type="Proteomes" id="UP000053370">
    <property type="component" value="Unassembled WGS sequence"/>
</dbReference>
<feature type="domain" description="Transposase IS66 zinc-finger binding" evidence="2">
    <location>
        <begin position="104"/>
        <end position="149"/>
    </location>
</feature>
<dbReference type="PANTHER" id="PTHR33678">
    <property type="entry name" value="BLL1576 PROTEIN"/>
    <property type="match status" value="1"/>
</dbReference>
<keyword evidence="5" id="KW-1185">Reference proteome</keyword>
<sequence>MEPFQLPSDEEIGAAYDEGKAAVVALFHRTVGQLAARVQALEDRVSKNSRNSGKPPSSDGLAKPAPKSLRKRHGKKSGGQAGHEGNTLKAVAHPDHITVHPVQQCQHCQVSLEAVTVSGIEKRQVFDLPEPRMEVTEYQAEIKYCPCCGAREPRVLSLSGDPTRPVWPCCPCAGGLSESLPDAAPGAGA</sequence>
<keyword evidence="4" id="KW-0479">Metal-binding</keyword>
<evidence type="ECO:0000313" key="5">
    <source>
        <dbReference type="Proteomes" id="UP000053370"/>
    </source>
</evidence>
<dbReference type="PANTHER" id="PTHR33678:SF1">
    <property type="entry name" value="BLL1576 PROTEIN"/>
    <property type="match status" value="1"/>
</dbReference>
<evidence type="ECO:0000256" key="1">
    <source>
        <dbReference type="SAM" id="MobiDB-lite"/>
    </source>
</evidence>
<dbReference type="AlphaFoldDB" id="A0A0S7BRE8"/>
<accession>A0A0S7BRE8</accession>
<name>A0A0S7BRE8_9CHLR</name>
<feature type="region of interest" description="Disordered" evidence="1">
    <location>
        <begin position="42"/>
        <end position="86"/>
    </location>
</feature>
<evidence type="ECO:0000259" key="3">
    <source>
        <dbReference type="Pfam" id="PF20042"/>
    </source>
</evidence>
<dbReference type="EMBL" id="DF968181">
    <property type="protein sequence ID" value="GAP40238.1"/>
    <property type="molecule type" value="Genomic_DNA"/>
</dbReference>
<dbReference type="InterPro" id="IPR052344">
    <property type="entry name" value="Transposase-related"/>
</dbReference>
<feature type="domain" description="DUF6444" evidence="3">
    <location>
        <begin position="6"/>
        <end position="87"/>
    </location>
</feature>
<dbReference type="PATRIC" id="fig|1678840.3.peg.1451"/>
<dbReference type="GO" id="GO:0008270">
    <property type="term" value="F:zinc ion binding"/>
    <property type="evidence" value="ECO:0007669"/>
    <property type="project" value="UniProtKB-KW"/>
</dbReference>
<proteinExistence type="predicted"/>